<dbReference type="InterPro" id="IPR041371">
    <property type="entry name" value="GH92_N"/>
</dbReference>
<dbReference type="Gene3D" id="1.20.1050.60">
    <property type="entry name" value="alpha-1,2-mannosidase"/>
    <property type="match status" value="1"/>
</dbReference>
<dbReference type="eggNOG" id="ENOG502QR5Q">
    <property type="taxonomic scope" value="Eukaryota"/>
</dbReference>
<dbReference type="PANTHER" id="PTHR12143">
    <property type="entry name" value="PEPTIDE N-GLYCANASE PNGASE -RELATED"/>
    <property type="match status" value="1"/>
</dbReference>
<reference evidence="3 4" key="1">
    <citation type="journal article" date="2011" name="Proc. Natl. Acad. Sci. U.S.A.">
        <title>Niche of harmful alga Aureococcus anophagefferens revealed through ecogenomics.</title>
        <authorList>
            <person name="Gobler C.J."/>
            <person name="Berry D.L."/>
            <person name="Dyhrman S.T."/>
            <person name="Wilhelm S.W."/>
            <person name="Salamov A."/>
            <person name="Lobanov A.V."/>
            <person name="Zhang Y."/>
            <person name="Collier J.L."/>
            <person name="Wurch L.L."/>
            <person name="Kustka A.B."/>
            <person name="Dill B.D."/>
            <person name="Shah M."/>
            <person name="VerBerkmoes N.C."/>
            <person name="Kuo A."/>
            <person name="Terry A."/>
            <person name="Pangilinan J."/>
            <person name="Lindquist E.A."/>
            <person name="Lucas S."/>
            <person name="Paulsen I.T."/>
            <person name="Hattenrath-Lehmann T.K."/>
            <person name="Talmage S.C."/>
            <person name="Walker E.A."/>
            <person name="Koch F."/>
            <person name="Burson A.M."/>
            <person name="Marcoval M.A."/>
            <person name="Tang Y.Z."/>
            <person name="Lecleir G.R."/>
            <person name="Coyne K.J."/>
            <person name="Berg G.M."/>
            <person name="Bertrand E.M."/>
            <person name="Saito M.A."/>
            <person name="Gladyshev V.N."/>
            <person name="Grigoriev I.V."/>
        </authorList>
    </citation>
    <scope>NUCLEOTIDE SEQUENCE [LARGE SCALE GENOMIC DNA]</scope>
    <source>
        <strain evidence="4">CCMP 1984</strain>
    </source>
</reference>
<dbReference type="OrthoDB" id="184258at2759"/>
<dbReference type="GO" id="GO:0000224">
    <property type="term" value="F:peptide-N4-(N-acetyl-beta-glucosaminyl)asparagine amidase activity"/>
    <property type="evidence" value="ECO:0007669"/>
    <property type="project" value="TreeGrafter"/>
</dbReference>
<dbReference type="InParanoid" id="F0YNG0"/>
<dbReference type="Proteomes" id="UP000002729">
    <property type="component" value="Unassembled WGS sequence"/>
</dbReference>
<dbReference type="GO" id="GO:0005975">
    <property type="term" value="P:carbohydrate metabolic process"/>
    <property type="evidence" value="ECO:0007669"/>
    <property type="project" value="InterPro"/>
</dbReference>
<dbReference type="InterPro" id="IPR008928">
    <property type="entry name" value="6-hairpin_glycosidase_sf"/>
</dbReference>
<evidence type="ECO:0000313" key="3">
    <source>
        <dbReference type="EMBL" id="EGB03339.1"/>
    </source>
</evidence>
<dbReference type="Gene3D" id="3.90.550.10">
    <property type="entry name" value="Spore Coat Polysaccharide Biosynthesis Protein SpsA, Chain A"/>
    <property type="match status" value="1"/>
</dbReference>
<dbReference type="InterPro" id="IPR014718">
    <property type="entry name" value="GH-type_carb-bd"/>
</dbReference>
<feature type="domain" description="Glycosyl hydrolase family 92 N-terminal" evidence="2">
    <location>
        <begin position="535"/>
        <end position="639"/>
    </location>
</feature>
<dbReference type="RefSeq" id="XP_009041950.1">
    <property type="nucleotide sequence ID" value="XM_009043702.1"/>
</dbReference>
<name>F0YNG0_AURAN</name>
<dbReference type="SUPFAM" id="SSF53448">
    <property type="entry name" value="Nucleotide-diphospho-sugar transferases"/>
    <property type="match status" value="1"/>
</dbReference>
<sequence length="1250" mass="133026">MRSRVRAALAGILGLLALAHVSIYRAAAALRRRYTRNASFRVGAAVARFAFDAVGYAPPPRTTARPRIPAAITNRSFDPDGLRCASAAAPGARGGFVTVLGTKGAPGDYAMAVESALRIPDAFRLARVYPHVYLHEPDLPAAHAAHVAARVPHAVFRSLGAVFRRPRGTPPEAAWVARDRSPGYKTMCRFYGLQVFGAMRDLGVDAFMRVDDDVLFLGAVAYDPFQWMYEAGAVYVYGTAVREDHDVTERTLGAWVFEFCAGIDWGWTKVDCGALRDDVFGRMFFNNAAAGADAGPRRAPRAIVMATRTAFWFEAPLERLLWEIDRTGSIYVHRWGDAPIQTAAVRLFAPTTAHARLPVLSYVHLSGKDYVEYGARAACGDPGAACSFEARVAASDVLGRAAVLGGHGARVAAAHGPLWTRELLALGDWAPWGGADAIGGLGGAGLLDVVLRGAGVVCEGGWRALVPRACCCGLAAGARERGASEDRSVFSAADVLDGRAARLYARLARALDARLGRRRLPPRRPPAAASPGAAVNAFLGSERTGNTFPGATLPHGMAQLSPVVLPPAGAGWREAWRYNSGYHRAGGAAAARFAGLGHTALSGTGLNAGGDFLLTPCDGVGALVHATEDASPGAYAATLVCAGGLPYRVDAVVRLESPLDRLVAGDVWADPRTPGALSAYRTSNKTHHCGARRSVFWHATFDPPFAASARGAARATTELAWPPGVASVVVRAFVSHHDAPGARRNAAAEAPDFRDAALHRRLAAFRWDDVLSRVRVARARRAPLADRVRFYTALYHAHLGPTLFGDAADGGFKWGGEGFPFGRAREGRLRVFHAQRGAGAAAGPRARAPRAPGRYSTFSLWDTYRAQHPLLNLLHPRLARDVAESLLLKAEDAEHSTVESLPRWQLFGMETSGYPGVIVLADAVLKNVTNFGRGARPDGVPERALRQMARTGAAEPHVNASTWIPAGRAKAVSHALEVAVADACASRVAARLGDARLAATYAARGRAYAAYWDAATSAFQGRTAAGAVVRKRLDAYDATGHGGESLFEEGTPLQYSLMVPHDVPGLVALFGGAARLRARLERYFFNSTSDGGPDAPVDLETGYVGGHCHGNEPGHHAPYLFNAAGAPHRAQAALDRIAALYTARDDGLPGNDDVGQTSAWFVWASLGLYPVDPCGDHYELSRPLFADVSVDTGAGRTLRIVVRNAGLPYVRAAFWGETRLASTRVPVADVHGGGTLTFVLGLEPGDWTRY</sequence>
<dbReference type="GO" id="GO:0005829">
    <property type="term" value="C:cytosol"/>
    <property type="evidence" value="ECO:0007669"/>
    <property type="project" value="TreeGrafter"/>
</dbReference>
<dbReference type="Pfam" id="PF07971">
    <property type="entry name" value="Glyco_hydro_92"/>
    <property type="match status" value="1"/>
</dbReference>
<dbReference type="PANTHER" id="PTHR12143:SF39">
    <property type="entry name" value="SECRETED PROTEIN"/>
    <property type="match status" value="1"/>
</dbReference>
<dbReference type="KEGG" id="aaf:AURANDRAFT_68089"/>
<dbReference type="InterPro" id="IPR029044">
    <property type="entry name" value="Nucleotide-diphossugar_trans"/>
</dbReference>
<proteinExistence type="predicted"/>
<evidence type="ECO:0008006" key="5">
    <source>
        <dbReference type="Google" id="ProtNLM"/>
    </source>
</evidence>
<protein>
    <recommendedName>
        <fullName evidence="5">Glycosyl hydrolase family 92 domain-containing protein</fullName>
    </recommendedName>
</protein>
<dbReference type="SUPFAM" id="SSF48208">
    <property type="entry name" value="Six-hairpin glycosidases"/>
    <property type="match status" value="1"/>
</dbReference>
<dbReference type="InterPro" id="IPR012939">
    <property type="entry name" value="Glyco_hydro_92"/>
</dbReference>
<dbReference type="EMBL" id="GL833175">
    <property type="protein sequence ID" value="EGB03339.1"/>
    <property type="molecule type" value="Genomic_DNA"/>
</dbReference>
<accession>F0YNG0</accession>
<dbReference type="Gene3D" id="3.30.2080.10">
    <property type="entry name" value="GH92 mannosidase domain"/>
    <property type="match status" value="1"/>
</dbReference>
<dbReference type="GO" id="GO:0030246">
    <property type="term" value="F:carbohydrate binding"/>
    <property type="evidence" value="ECO:0007669"/>
    <property type="project" value="InterPro"/>
</dbReference>
<dbReference type="GeneID" id="20226601"/>
<dbReference type="Pfam" id="PF17678">
    <property type="entry name" value="Glyco_hydro_92N"/>
    <property type="match status" value="1"/>
</dbReference>
<dbReference type="AlphaFoldDB" id="F0YNG0"/>
<keyword evidence="4" id="KW-1185">Reference proteome</keyword>
<evidence type="ECO:0000313" key="4">
    <source>
        <dbReference type="Proteomes" id="UP000002729"/>
    </source>
</evidence>
<feature type="domain" description="Glycosyl hydrolase family 92" evidence="1">
    <location>
        <begin position="741"/>
        <end position="1241"/>
    </location>
</feature>
<dbReference type="InterPro" id="IPR050883">
    <property type="entry name" value="PNGase"/>
</dbReference>
<dbReference type="GO" id="GO:0006516">
    <property type="term" value="P:glycoprotein catabolic process"/>
    <property type="evidence" value="ECO:0007669"/>
    <property type="project" value="TreeGrafter"/>
</dbReference>
<gene>
    <name evidence="3" type="ORF">AURANDRAFT_68089</name>
</gene>
<dbReference type="Gene3D" id="2.70.98.10">
    <property type="match status" value="1"/>
</dbReference>
<evidence type="ECO:0000259" key="2">
    <source>
        <dbReference type="Pfam" id="PF17678"/>
    </source>
</evidence>
<organism evidence="4">
    <name type="scientific">Aureococcus anophagefferens</name>
    <name type="common">Harmful bloom alga</name>
    <dbReference type="NCBI Taxonomy" id="44056"/>
    <lineage>
        <taxon>Eukaryota</taxon>
        <taxon>Sar</taxon>
        <taxon>Stramenopiles</taxon>
        <taxon>Ochrophyta</taxon>
        <taxon>Pelagophyceae</taxon>
        <taxon>Pelagomonadales</taxon>
        <taxon>Pelagomonadaceae</taxon>
        <taxon>Aureococcus</taxon>
    </lineage>
</organism>
<evidence type="ECO:0000259" key="1">
    <source>
        <dbReference type="Pfam" id="PF07971"/>
    </source>
</evidence>